<dbReference type="Pfam" id="PF01553">
    <property type="entry name" value="Acyltransferase"/>
    <property type="match status" value="1"/>
</dbReference>
<gene>
    <name evidence="5" type="primary">plsC</name>
</gene>
<dbReference type="CDD" id="cd07989">
    <property type="entry name" value="LPLAT_AGPAT-like"/>
    <property type="match status" value="1"/>
</dbReference>
<dbReference type="GO" id="GO:0006654">
    <property type="term" value="P:phosphatidic acid biosynthetic process"/>
    <property type="evidence" value="ECO:0007669"/>
    <property type="project" value="TreeGrafter"/>
</dbReference>
<keyword evidence="1 5" id="KW-0808">Transferase</keyword>
<sequence>MYLIVMAGMYKTLVSIILWPIFMSLFVLGVGGYFILTTFISLQQAHLYMKWFCRICLFTAGQILRVEGNIPKKEKQPYIYMFNHESMFDHFMIVAATSHYLTGVAAEDQYSYPVYGAGLRRYKAIPIKREKLKDAIHSLDAAESVIKNGISLLIAPEGTRTITGTMRPFKKGPFHLAKNTKATIIPVALKDAWRAKPKTDWRLRPGIITVRFGDPVLAIDYEKLTLQELSDHIRNQLTYLIAKK</sequence>
<protein>
    <submittedName>
        <fullName evidence="5">1-acyl-sn-glycerol-3-phosphate acyltransferase (PlsC)</fullName>
        <ecNumber evidence="5">2.3.1.51</ecNumber>
    </submittedName>
</protein>
<dbReference type="SMART" id="SM00563">
    <property type="entry name" value="PlsC"/>
    <property type="match status" value="1"/>
</dbReference>
<keyword evidence="3" id="KW-0812">Transmembrane</keyword>
<evidence type="ECO:0000313" key="5">
    <source>
        <dbReference type="EMBL" id="AIF19341.1"/>
    </source>
</evidence>
<feature type="domain" description="Phospholipid/glycerol acyltransferase" evidence="4">
    <location>
        <begin position="78"/>
        <end position="192"/>
    </location>
</feature>
<evidence type="ECO:0000256" key="2">
    <source>
        <dbReference type="ARBA" id="ARBA00023315"/>
    </source>
</evidence>
<dbReference type="EC" id="2.3.1.51" evidence="5"/>
<dbReference type="GO" id="GO:0003841">
    <property type="term" value="F:1-acylglycerol-3-phosphate O-acyltransferase activity"/>
    <property type="evidence" value="ECO:0007669"/>
    <property type="project" value="UniProtKB-EC"/>
</dbReference>
<keyword evidence="2 5" id="KW-0012">Acyltransferase</keyword>
<evidence type="ECO:0000256" key="1">
    <source>
        <dbReference type="ARBA" id="ARBA00022679"/>
    </source>
</evidence>
<dbReference type="InterPro" id="IPR002123">
    <property type="entry name" value="Plipid/glycerol_acylTrfase"/>
</dbReference>
<evidence type="ECO:0000256" key="3">
    <source>
        <dbReference type="SAM" id="Phobius"/>
    </source>
</evidence>
<dbReference type="PANTHER" id="PTHR10434:SF11">
    <property type="entry name" value="1-ACYL-SN-GLYCEROL-3-PHOSPHATE ACYLTRANSFERASE"/>
    <property type="match status" value="1"/>
</dbReference>
<proteinExistence type="predicted"/>
<accession>A0A075HSJ9</accession>
<keyword evidence="3" id="KW-0472">Membrane</keyword>
<keyword evidence="3" id="KW-1133">Transmembrane helix</keyword>
<evidence type="ECO:0000259" key="4">
    <source>
        <dbReference type="SMART" id="SM00563"/>
    </source>
</evidence>
<dbReference type="PANTHER" id="PTHR10434">
    <property type="entry name" value="1-ACYL-SN-GLYCEROL-3-PHOSPHATE ACYLTRANSFERASE"/>
    <property type="match status" value="1"/>
</dbReference>
<dbReference type="SUPFAM" id="SSF69593">
    <property type="entry name" value="Glycerol-3-phosphate (1)-acyltransferase"/>
    <property type="match status" value="1"/>
</dbReference>
<organism evidence="5">
    <name type="scientific">uncultured marine group II/III euryarchaeote KM3_86_F07</name>
    <dbReference type="NCBI Taxonomy" id="1456529"/>
    <lineage>
        <taxon>Archaea</taxon>
        <taxon>Methanobacteriati</taxon>
        <taxon>Methanobacteriota</taxon>
        <taxon>environmental samples</taxon>
    </lineage>
</organism>
<reference evidence="5" key="1">
    <citation type="journal article" date="2014" name="Genome Biol. Evol.">
        <title>Pangenome evidence for extensive interdomain horizontal transfer affecting lineage core and shell genes in uncultured planktonic thaumarchaeota and euryarchaeota.</title>
        <authorList>
            <person name="Deschamps P."/>
            <person name="Zivanovic Y."/>
            <person name="Moreira D."/>
            <person name="Rodriguez-Valera F."/>
            <person name="Lopez-Garcia P."/>
        </authorList>
    </citation>
    <scope>NUCLEOTIDE SEQUENCE</scope>
</reference>
<name>A0A075HSJ9_9EURY</name>
<dbReference type="AlphaFoldDB" id="A0A075HSJ9"/>
<dbReference type="EMBL" id="KF901135">
    <property type="protein sequence ID" value="AIF19341.1"/>
    <property type="molecule type" value="Genomic_DNA"/>
</dbReference>
<feature type="transmembrane region" description="Helical" evidence="3">
    <location>
        <begin position="12"/>
        <end position="36"/>
    </location>
</feature>